<dbReference type="SUPFAM" id="SSF55961">
    <property type="entry name" value="Bet v1-like"/>
    <property type="match status" value="1"/>
</dbReference>
<dbReference type="Gene3D" id="3.30.530.20">
    <property type="match status" value="1"/>
</dbReference>
<gene>
    <name evidence="3" type="ORF">EOD41_11480</name>
</gene>
<dbReference type="Pfam" id="PF08327">
    <property type="entry name" value="AHSA1"/>
    <property type="match status" value="1"/>
</dbReference>
<evidence type="ECO:0000313" key="3">
    <source>
        <dbReference type="EMBL" id="RVU00616.1"/>
    </source>
</evidence>
<keyword evidence="4" id="KW-1185">Reference proteome</keyword>
<organism evidence="3 4">
    <name type="scientific">Mucilaginibacter limnophilus</name>
    <dbReference type="NCBI Taxonomy" id="1932778"/>
    <lineage>
        <taxon>Bacteria</taxon>
        <taxon>Pseudomonadati</taxon>
        <taxon>Bacteroidota</taxon>
        <taxon>Sphingobacteriia</taxon>
        <taxon>Sphingobacteriales</taxon>
        <taxon>Sphingobacteriaceae</taxon>
        <taxon>Mucilaginibacter</taxon>
    </lineage>
</organism>
<evidence type="ECO:0000256" key="1">
    <source>
        <dbReference type="ARBA" id="ARBA00006817"/>
    </source>
</evidence>
<sequence length="134" mass="15236">MEKVTGETKAVGFEVGARKTFDISLQKAWDFLFSDEGLALWLGNIAVENLSKEAEIKSGDVSGTIKVVKPYSHIRMRWKRADWDNTSTLQVRVLDAKGKATISFHQEQLQDSKQRDEMKAHWQKVLEKISAKLS</sequence>
<evidence type="ECO:0000259" key="2">
    <source>
        <dbReference type="Pfam" id="PF08327"/>
    </source>
</evidence>
<comment type="similarity">
    <text evidence="1">Belongs to the AHA1 family.</text>
</comment>
<dbReference type="OrthoDB" id="4549061at2"/>
<evidence type="ECO:0000313" key="4">
    <source>
        <dbReference type="Proteomes" id="UP000282759"/>
    </source>
</evidence>
<protein>
    <submittedName>
        <fullName evidence="3">ATPase</fullName>
    </submittedName>
</protein>
<dbReference type="AlphaFoldDB" id="A0A3S2Y2U1"/>
<comment type="caution">
    <text evidence="3">The sequence shown here is derived from an EMBL/GenBank/DDBJ whole genome shotgun (WGS) entry which is preliminary data.</text>
</comment>
<dbReference type="InterPro" id="IPR023393">
    <property type="entry name" value="START-like_dom_sf"/>
</dbReference>
<name>A0A3S2Y2U1_9SPHI</name>
<dbReference type="EMBL" id="SACK01000004">
    <property type="protein sequence ID" value="RVU00616.1"/>
    <property type="molecule type" value="Genomic_DNA"/>
</dbReference>
<dbReference type="InterPro" id="IPR013538">
    <property type="entry name" value="ASHA1/2-like_C"/>
</dbReference>
<dbReference type="RefSeq" id="WP_127704956.1">
    <property type="nucleotide sequence ID" value="NZ_SACK01000004.1"/>
</dbReference>
<dbReference type="Proteomes" id="UP000282759">
    <property type="component" value="Unassembled WGS sequence"/>
</dbReference>
<reference evidence="3 4" key="1">
    <citation type="submission" date="2019-01" db="EMBL/GenBank/DDBJ databases">
        <authorList>
            <person name="Chen W.-M."/>
        </authorList>
    </citation>
    <scope>NUCLEOTIDE SEQUENCE [LARGE SCALE GENOMIC DNA]</scope>
    <source>
        <strain evidence="3 4">YBJ-36</strain>
    </source>
</reference>
<proteinExistence type="inferred from homology"/>
<feature type="domain" description="Activator of Hsp90 ATPase homologue 1/2-like C-terminal" evidence="2">
    <location>
        <begin position="29"/>
        <end position="131"/>
    </location>
</feature>
<accession>A0A3S2Y2U1</accession>